<evidence type="ECO:0000256" key="4">
    <source>
        <dbReference type="ARBA" id="ARBA00022692"/>
    </source>
</evidence>
<organism evidence="9 10">
    <name type="scientific">Dorea formicigenerans</name>
    <dbReference type="NCBI Taxonomy" id="39486"/>
    <lineage>
        <taxon>Bacteria</taxon>
        <taxon>Bacillati</taxon>
        <taxon>Bacillota</taxon>
        <taxon>Clostridia</taxon>
        <taxon>Lachnospirales</taxon>
        <taxon>Lachnospiraceae</taxon>
        <taxon>Dorea</taxon>
    </lineage>
</organism>
<sequence>MKKKVVLFLPMLIALLDVVIEFAIPTNEMINTNGVHYFGYLMLIIAGIYLILGIRACISNTYWCHYYGKIKFHSVAIAFLGLIEILTDKLVVLPTVYFPSVNNILACAIAEKNMLAACTLYSIRLLFLGTIFGGAIGIFTGILMGWSKTINYWVAPISRFIGPLPTAIWIPIALLVFPNLLSASVFIVALTMWFPTNVQTMSGIQNVKKGYYDVADTMGASTAYQIIHIAIPAAMPQIFVGIFSGVTSSFISLMLAELMGSKYGIGWYINWKQQIMAYSNVWIALVILAILCYSTIQLLFALRNKFLGWKEGMIRW</sequence>
<keyword evidence="5 7" id="KW-1133">Transmembrane helix</keyword>
<comment type="caution">
    <text evidence="9">The sequence shown here is derived from an EMBL/GenBank/DDBJ whole genome shotgun (WGS) entry which is preliminary data.</text>
</comment>
<dbReference type="CDD" id="cd06261">
    <property type="entry name" value="TM_PBP2"/>
    <property type="match status" value="1"/>
</dbReference>
<evidence type="ECO:0000256" key="7">
    <source>
        <dbReference type="RuleBase" id="RU363032"/>
    </source>
</evidence>
<dbReference type="InterPro" id="IPR035906">
    <property type="entry name" value="MetI-like_sf"/>
</dbReference>
<gene>
    <name evidence="9" type="ORF">DW924_14965</name>
</gene>
<keyword evidence="4 7" id="KW-0812">Transmembrane</keyword>
<dbReference type="InterPro" id="IPR000515">
    <property type="entry name" value="MetI-like"/>
</dbReference>
<feature type="transmembrane region" description="Helical" evidence="7">
    <location>
        <begin position="166"/>
        <end position="194"/>
    </location>
</feature>
<evidence type="ECO:0000259" key="8">
    <source>
        <dbReference type="PROSITE" id="PS50928"/>
    </source>
</evidence>
<dbReference type="GO" id="GO:0005886">
    <property type="term" value="C:plasma membrane"/>
    <property type="evidence" value="ECO:0007669"/>
    <property type="project" value="UniProtKB-SubCell"/>
</dbReference>
<dbReference type="Pfam" id="PF00528">
    <property type="entry name" value="BPD_transp_1"/>
    <property type="match status" value="1"/>
</dbReference>
<dbReference type="Proteomes" id="UP000285642">
    <property type="component" value="Unassembled WGS sequence"/>
</dbReference>
<dbReference type="SUPFAM" id="SSF161098">
    <property type="entry name" value="MetI-like"/>
    <property type="match status" value="1"/>
</dbReference>
<accession>A0A413SF92</accession>
<dbReference type="GO" id="GO:0055085">
    <property type="term" value="P:transmembrane transport"/>
    <property type="evidence" value="ECO:0007669"/>
    <property type="project" value="InterPro"/>
</dbReference>
<comment type="subcellular location">
    <subcellularLocation>
        <location evidence="1 7">Cell membrane</location>
        <topology evidence="1 7">Multi-pass membrane protein</topology>
    </subcellularLocation>
</comment>
<dbReference type="PANTHER" id="PTHR30151:SF0">
    <property type="entry name" value="ABC TRANSPORTER PERMEASE PROTEIN MJ0413-RELATED"/>
    <property type="match status" value="1"/>
</dbReference>
<keyword evidence="6 7" id="KW-0472">Membrane</keyword>
<keyword evidence="2 7" id="KW-0813">Transport</keyword>
<feature type="transmembrane region" description="Helical" evidence="7">
    <location>
        <begin position="123"/>
        <end position="146"/>
    </location>
</feature>
<dbReference type="AlphaFoldDB" id="A0A413SF92"/>
<name>A0A413SF92_9FIRM</name>
<proteinExistence type="inferred from homology"/>
<keyword evidence="3" id="KW-1003">Cell membrane</keyword>
<evidence type="ECO:0000313" key="9">
    <source>
        <dbReference type="EMBL" id="RHA65803.1"/>
    </source>
</evidence>
<evidence type="ECO:0000256" key="3">
    <source>
        <dbReference type="ARBA" id="ARBA00022475"/>
    </source>
</evidence>
<feature type="transmembrane region" description="Helical" evidence="7">
    <location>
        <begin position="37"/>
        <end position="58"/>
    </location>
</feature>
<protein>
    <submittedName>
        <fullName evidence="9">ABC transporter permease subunit</fullName>
    </submittedName>
</protein>
<evidence type="ECO:0000256" key="1">
    <source>
        <dbReference type="ARBA" id="ARBA00004651"/>
    </source>
</evidence>
<dbReference type="RefSeq" id="WP_118365041.1">
    <property type="nucleotide sequence ID" value="NZ_QSFS01000022.1"/>
</dbReference>
<feature type="transmembrane region" description="Helical" evidence="7">
    <location>
        <begin position="281"/>
        <end position="302"/>
    </location>
</feature>
<evidence type="ECO:0000313" key="10">
    <source>
        <dbReference type="Proteomes" id="UP000285642"/>
    </source>
</evidence>
<comment type="similarity">
    <text evidence="7">Belongs to the binding-protein-dependent transport system permease family.</text>
</comment>
<reference evidence="9 10" key="1">
    <citation type="submission" date="2018-08" db="EMBL/GenBank/DDBJ databases">
        <title>A genome reference for cultivated species of the human gut microbiota.</title>
        <authorList>
            <person name="Zou Y."/>
            <person name="Xue W."/>
            <person name="Luo G."/>
        </authorList>
    </citation>
    <scope>NUCLEOTIDE SEQUENCE [LARGE SCALE GENOMIC DNA]</scope>
    <source>
        <strain evidence="9 10">AM42-8</strain>
    </source>
</reference>
<evidence type="ECO:0000256" key="2">
    <source>
        <dbReference type="ARBA" id="ARBA00022448"/>
    </source>
</evidence>
<feature type="domain" description="ABC transmembrane type-1" evidence="8">
    <location>
        <begin position="119"/>
        <end position="300"/>
    </location>
</feature>
<dbReference type="PROSITE" id="PS50928">
    <property type="entry name" value="ABC_TM1"/>
    <property type="match status" value="1"/>
</dbReference>
<dbReference type="EMBL" id="QSFS01000022">
    <property type="protein sequence ID" value="RHA65803.1"/>
    <property type="molecule type" value="Genomic_DNA"/>
</dbReference>
<dbReference type="Gene3D" id="1.10.3720.10">
    <property type="entry name" value="MetI-like"/>
    <property type="match status" value="1"/>
</dbReference>
<feature type="transmembrane region" description="Helical" evidence="7">
    <location>
        <begin position="238"/>
        <end position="261"/>
    </location>
</feature>
<evidence type="ECO:0000256" key="6">
    <source>
        <dbReference type="ARBA" id="ARBA00023136"/>
    </source>
</evidence>
<dbReference type="PANTHER" id="PTHR30151">
    <property type="entry name" value="ALKANE SULFONATE ABC TRANSPORTER-RELATED, MEMBRANE SUBUNIT"/>
    <property type="match status" value="1"/>
</dbReference>
<evidence type="ECO:0000256" key="5">
    <source>
        <dbReference type="ARBA" id="ARBA00022989"/>
    </source>
</evidence>